<dbReference type="EMBL" id="ML179557">
    <property type="protein sequence ID" value="THU85258.1"/>
    <property type="molecule type" value="Genomic_DNA"/>
</dbReference>
<reference evidence="1 2" key="1">
    <citation type="journal article" date="2019" name="Nat. Ecol. Evol.">
        <title>Megaphylogeny resolves global patterns of mushroom evolution.</title>
        <authorList>
            <person name="Varga T."/>
            <person name="Krizsan K."/>
            <person name="Foldi C."/>
            <person name="Dima B."/>
            <person name="Sanchez-Garcia M."/>
            <person name="Sanchez-Ramirez S."/>
            <person name="Szollosi G.J."/>
            <person name="Szarkandi J.G."/>
            <person name="Papp V."/>
            <person name="Albert L."/>
            <person name="Andreopoulos W."/>
            <person name="Angelini C."/>
            <person name="Antonin V."/>
            <person name="Barry K.W."/>
            <person name="Bougher N.L."/>
            <person name="Buchanan P."/>
            <person name="Buyck B."/>
            <person name="Bense V."/>
            <person name="Catcheside P."/>
            <person name="Chovatia M."/>
            <person name="Cooper J."/>
            <person name="Damon W."/>
            <person name="Desjardin D."/>
            <person name="Finy P."/>
            <person name="Geml J."/>
            <person name="Haridas S."/>
            <person name="Hughes K."/>
            <person name="Justo A."/>
            <person name="Karasinski D."/>
            <person name="Kautmanova I."/>
            <person name="Kiss B."/>
            <person name="Kocsube S."/>
            <person name="Kotiranta H."/>
            <person name="LaButti K.M."/>
            <person name="Lechner B.E."/>
            <person name="Liimatainen K."/>
            <person name="Lipzen A."/>
            <person name="Lukacs Z."/>
            <person name="Mihaltcheva S."/>
            <person name="Morgado L.N."/>
            <person name="Niskanen T."/>
            <person name="Noordeloos M.E."/>
            <person name="Ohm R.A."/>
            <person name="Ortiz-Santana B."/>
            <person name="Ovrebo C."/>
            <person name="Racz N."/>
            <person name="Riley R."/>
            <person name="Savchenko A."/>
            <person name="Shiryaev A."/>
            <person name="Soop K."/>
            <person name="Spirin V."/>
            <person name="Szebenyi C."/>
            <person name="Tomsovsky M."/>
            <person name="Tulloss R.E."/>
            <person name="Uehling J."/>
            <person name="Grigoriev I.V."/>
            <person name="Vagvolgyi C."/>
            <person name="Papp T."/>
            <person name="Martin F.M."/>
            <person name="Miettinen O."/>
            <person name="Hibbett D.S."/>
            <person name="Nagy L.G."/>
        </authorList>
    </citation>
    <scope>NUCLEOTIDE SEQUENCE [LARGE SCALE GENOMIC DNA]</scope>
    <source>
        <strain evidence="1 2">CBS 962.96</strain>
    </source>
</reference>
<accession>A0A4S8LAE8</accession>
<organism evidence="1 2">
    <name type="scientific">Dendrothele bispora (strain CBS 962.96)</name>
    <dbReference type="NCBI Taxonomy" id="1314807"/>
    <lineage>
        <taxon>Eukaryota</taxon>
        <taxon>Fungi</taxon>
        <taxon>Dikarya</taxon>
        <taxon>Basidiomycota</taxon>
        <taxon>Agaricomycotina</taxon>
        <taxon>Agaricomycetes</taxon>
        <taxon>Agaricomycetidae</taxon>
        <taxon>Agaricales</taxon>
        <taxon>Agaricales incertae sedis</taxon>
        <taxon>Dendrothele</taxon>
    </lineage>
</organism>
<evidence type="ECO:0000313" key="1">
    <source>
        <dbReference type="EMBL" id="THU85258.1"/>
    </source>
</evidence>
<feature type="non-terminal residue" evidence="1">
    <location>
        <position position="1"/>
    </location>
</feature>
<sequence length="92" mass="10663">HHQEMLELNLTRGVVRKIETGWEGELKTALQAYDVECPVTGTSEGWARTFESPKYLPFTSETPLQEDIWFFRDPEPFLADYDRAFAELIAIL</sequence>
<dbReference type="AlphaFoldDB" id="A0A4S8LAE8"/>
<dbReference type="Proteomes" id="UP000297245">
    <property type="component" value="Unassembled WGS sequence"/>
</dbReference>
<gene>
    <name evidence="1" type="ORF">K435DRAFT_869454</name>
</gene>
<proteinExistence type="predicted"/>
<name>A0A4S8LAE8_DENBC</name>
<keyword evidence="2" id="KW-1185">Reference proteome</keyword>
<evidence type="ECO:0000313" key="2">
    <source>
        <dbReference type="Proteomes" id="UP000297245"/>
    </source>
</evidence>
<protein>
    <submittedName>
        <fullName evidence="1">Uncharacterized protein</fullName>
    </submittedName>
</protein>